<dbReference type="AlphaFoldDB" id="E3MU21"/>
<protein>
    <recommendedName>
        <fullName evidence="1">F-box domain-containing protein</fullName>
    </recommendedName>
</protein>
<feature type="domain" description="F-box" evidence="1">
    <location>
        <begin position="6"/>
        <end position="56"/>
    </location>
</feature>
<accession>E3MU21</accession>
<reference evidence="2" key="1">
    <citation type="submission" date="2007-07" db="EMBL/GenBank/DDBJ databases">
        <title>PCAP assembly of the Caenorhabditis remanei genome.</title>
        <authorList>
            <consortium name="The Caenorhabditis remanei Sequencing Consortium"/>
            <person name="Wilson R.K."/>
        </authorList>
    </citation>
    <scope>NUCLEOTIDE SEQUENCE [LARGE SCALE GENOMIC DNA]</scope>
    <source>
        <strain evidence="2">PB4641</strain>
    </source>
</reference>
<evidence type="ECO:0000259" key="1">
    <source>
        <dbReference type="PROSITE" id="PS50181"/>
    </source>
</evidence>
<evidence type="ECO:0000313" key="3">
    <source>
        <dbReference type="Proteomes" id="UP000008281"/>
    </source>
</evidence>
<dbReference type="Proteomes" id="UP000008281">
    <property type="component" value="Unassembled WGS sequence"/>
</dbReference>
<name>E3MU21_CAERE</name>
<dbReference type="CTD" id="9818601"/>
<dbReference type="HOGENOM" id="CLU_115992_0_0_1"/>
<dbReference type="PANTHER" id="PTHR21503:SF8">
    <property type="entry name" value="F-BOX ASSOCIATED DOMAIN-CONTAINING PROTEIN-RELATED"/>
    <property type="match status" value="1"/>
</dbReference>
<dbReference type="PANTHER" id="PTHR21503">
    <property type="entry name" value="F-BOX-CONTAINING HYPOTHETICAL PROTEIN C.ELEGANS"/>
    <property type="match status" value="1"/>
</dbReference>
<dbReference type="KEGG" id="crq:GCK72_003884"/>
<dbReference type="EMBL" id="DS268478">
    <property type="protein sequence ID" value="EFP09005.1"/>
    <property type="molecule type" value="Genomic_DNA"/>
</dbReference>
<dbReference type="Pfam" id="PF00646">
    <property type="entry name" value="F-box"/>
    <property type="match status" value="1"/>
</dbReference>
<dbReference type="PROSITE" id="PS50181">
    <property type="entry name" value="FBOX"/>
    <property type="match status" value="1"/>
</dbReference>
<proteinExistence type="predicted"/>
<sequence>MSDSNSFPFLKLPFLIIQNVVHHMSCTEITELSLCSRRSKRIVQSVRCPEPAYIKIYLHRKNMSIYIMNKDRAQCSFWTVAMRRENDPFKYRVYTIGGVDVRIAKIHECGFQIEAVENPEKPMKLVVDHLKDVFKLPLEVVLMPDKIKDFLRFIPIFPVCKTLLLNGAEAITKEELQYIKDNVVVEYLFDCSIPIN</sequence>
<dbReference type="eggNOG" id="ENOG502TK7U">
    <property type="taxonomic scope" value="Eukaryota"/>
</dbReference>
<dbReference type="InterPro" id="IPR001810">
    <property type="entry name" value="F-box_dom"/>
</dbReference>
<dbReference type="GeneID" id="9818601"/>
<keyword evidence="3" id="KW-1185">Reference proteome</keyword>
<evidence type="ECO:0000313" key="2">
    <source>
        <dbReference type="EMBL" id="EFP09005.1"/>
    </source>
</evidence>
<organism evidence="3">
    <name type="scientific">Caenorhabditis remanei</name>
    <name type="common">Caenorhabditis vulgaris</name>
    <dbReference type="NCBI Taxonomy" id="31234"/>
    <lineage>
        <taxon>Eukaryota</taxon>
        <taxon>Metazoa</taxon>
        <taxon>Ecdysozoa</taxon>
        <taxon>Nematoda</taxon>
        <taxon>Chromadorea</taxon>
        <taxon>Rhabditida</taxon>
        <taxon>Rhabditina</taxon>
        <taxon>Rhabditomorpha</taxon>
        <taxon>Rhabditoidea</taxon>
        <taxon>Rhabditidae</taxon>
        <taxon>Peloderinae</taxon>
        <taxon>Caenorhabditis</taxon>
    </lineage>
</organism>
<dbReference type="InParanoid" id="E3MU21"/>
<gene>
    <name evidence="2" type="ORF">CRE_22543</name>
</gene>